<name>A0A368VC51_9BACT</name>
<proteinExistence type="predicted"/>
<feature type="transmembrane region" description="Helical" evidence="1">
    <location>
        <begin position="69"/>
        <end position="90"/>
    </location>
</feature>
<reference evidence="2 3" key="1">
    <citation type="submission" date="2018-07" db="EMBL/GenBank/DDBJ databases">
        <title>Freshwater and sediment microbial communities from various areas in North America, analyzing microbe dynamics in response to fracking.</title>
        <authorList>
            <person name="Lamendella R."/>
        </authorList>
    </citation>
    <scope>NUCLEOTIDE SEQUENCE [LARGE SCALE GENOMIC DNA]</scope>
    <source>
        <strain evidence="2 3">160A</strain>
    </source>
</reference>
<keyword evidence="1" id="KW-0472">Membrane</keyword>
<keyword evidence="1" id="KW-0812">Transmembrane</keyword>
<accession>A0A368VC51</accession>
<keyword evidence="1" id="KW-1133">Transmembrane helix</keyword>
<evidence type="ECO:0000256" key="1">
    <source>
        <dbReference type="SAM" id="Phobius"/>
    </source>
</evidence>
<dbReference type="EMBL" id="QPIZ01000002">
    <property type="protein sequence ID" value="RCW38857.1"/>
    <property type="molecule type" value="Genomic_DNA"/>
</dbReference>
<protein>
    <submittedName>
        <fullName evidence="2">Uncharacterized protein</fullName>
    </submittedName>
</protein>
<feature type="transmembrane region" description="Helical" evidence="1">
    <location>
        <begin position="29"/>
        <end position="49"/>
    </location>
</feature>
<gene>
    <name evidence="2" type="ORF">DFO77_10211</name>
</gene>
<organism evidence="2 3">
    <name type="scientific">Marinilabilia salmonicolor</name>
    <dbReference type="NCBI Taxonomy" id="989"/>
    <lineage>
        <taxon>Bacteria</taxon>
        <taxon>Pseudomonadati</taxon>
        <taxon>Bacteroidota</taxon>
        <taxon>Bacteroidia</taxon>
        <taxon>Marinilabiliales</taxon>
        <taxon>Marinilabiliaceae</taxon>
        <taxon>Marinilabilia</taxon>
    </lineage>
</organism>
<feature type="transmembrane region" description="Helical" evidence="1">
    <location>
        <begin position="7"/>
        <end position="23"/>
    </location>
</feature>
<keyword evidence="3" id="KW-1185">Reference proteome</keyword>
<feature type="transmembrane region" description="Helical" evidence="1">
    <location>
        <begin position="102"/>
        <end position="123"/>
    </location>
</feature>
<evidence type="ECO:0000313" key="2">
    <source>
        <dbReference type="EMBL" id="RCW38857.1"/>
    </source>
</evidence>
<comment type="caution">
    <text evidence="2">The sequence shown here is derived from an EMBL/GenBank/DDBJ whole genome shotgun (WGS) entry which is preliminary data.</text>
</comment>
<dbReference type="AlphaFoldDB" id="A0A368VC51"/>
<dbReference type="Proteomes" id="UP000252733">
    <property type="component" value="Unassembled WGS sequence"/>
</dbReference>
<sequence length="187" mass="21692">MILKSYLLYVGCAIFFLFSIVPNGLLEKVPVGICVVSILGFILSLFYVIYETYFALVPKSKFVSSRLTVIYNVLIPLSTGALFLFFLILILVSDHSHDLFEVYLFIDIFVLIMFMISLIYSRLKTLKVGDKEMFIMFHTGVRVLKDYKVLEVKKFLIFFRKIRIKSEEEVIKLVILSPCSRELTFNP</sequence>
<evidence type="ECO:0000313" key="3">
    <source>
        <dbReference type="Proteomes" id="UP000252733"/>
    </source>
</evidence>